<accession>A0ACB7XEY6</accession>
<dbReference type="Proteomes" id="UP000828048">
    <property type="component" value="Chromosome 10"/>
</dbReference>
<protein>
    <submittedName>
        <fullName evidence="1">Uncharacterized protein</fullName>
    </submittedName>
</protein>
<evidence type="ECO:0000313" key="1">
    <source>
        <dbReference type="EMBL" id="KAH7839212.1"/>
    </source>
</evidence>
<reference evidence="1 2" key="1">
    <citation type="journal article" date="2021" name="Hortic Res">
        <title>High-quality reference genome and annotation aids understanding of berry development for evergreen blueberry (Vaccinium darrowii).</title>
        <authorList>
            <person name="Yu J."/>
            <person name="Hulse-Kemp A.M."/>
            <person name="Babiker E."/>
            <person name="Staton M."/>
        </authorList>
    </citation>
    <scope>NUCLEOTIDE SEQUENCE [LARGE SCALE GENOMIC DNA]</scope>
    <source>
        <strain evidence="2">cv. NJ 8807/NJ 8810</strain>
        <tissue evidence="1">Young leaf</tissue>
    </source>
</reference>
<keyword evidence="2" id="KW-1185">Reference proteome</keyword>
<comment type="caution">
    <text evidence="1">The sequence shown here is derived from an EMBL/GenBank/DDBJ whole genome shotgun (WGS) entry which is preliminary data.</text>
</comment>
<gene>
    <name evidence="1" type="ORF">Vadar_001285</name>
</gene>
<name>A0ACB7XEY6_9ERIC</name>
<sequence length="144" mass="15852">MPTLHTPGAINVTPTKITDTMDHNLIKPVSESEIFAMLKEMGPSKAPGIDSMTALFFQTYWTTIGADVVAAIKSFFHTSHLLRSTNLTLITLIPKVGCPVRSNQFKHISLYNVSYKIITKILANRLRPILPLIISKNQSGFVGG</sequence>
<dbReference type="EMBL" id="CM037160">
    <property type="protein sequence ID" value="KAH7839212.1"/>
    <property type="molecule type" value="Genomic_DNA"/>
</dbReference>
<evidence type="ECO:0000313" key="2">
    <source>
        <dbReference type="Proteomes" id="UP000828048"/>
    </source>
</evidence>
<organism evidence="1 2">
    <name type="scientific">Vaccinium darrowii</name>
    <dbReference type="NCBI Taxonomy" id="229202"/>
    <lineage>
        <taxon>Eukaryota</taxon>
        <taxon>Viridiplantae</taxon>
        <taxon>Streptophyta</taxon>
        <taxon>Embryophyta</taxon>
        <taxon>Tracheophyta</taxon>
        <taxon>Spermatophyta</taxon>
        <taxon>Magnoliopsida</taxon>
        <taxon>eudicotyledons</taxon>
        <taxon>Gunneridae</taxon>
        <taxon>Pentapetalae</taxon>
        <taxon>asterids</taxon>
        <taxon>Ericales</taxon>
        <taxon>Ericaceae</taxon>
        <taxon>Vaccinioideae</taxon>
        <taxon>Vaccinieae</taxon>
        <taxon>Vaccinium</taxon>
    </lineage>
</organism>
<proteinExistence type="predicted"/>